<dbReference type="PANTHER" id="PTHR35176">
    <property type="entry name" value="HEME OXYGENASE HI_0854-RELATED"/>
    <property type="match status" value="1"/>
</dbReference>
<dbReference type="Pfam" id="PF01243">
    <property type="entry name" value="PNPOx_N"/>
    <property type="match status" value="1"/>
</dbReference>
<keyword evidence="1 3" id="KW-0560">Oxidoreductase</keyword>
<name>A0ABV9HAS6_9MICO</name>
<reference evidence="4" key="1">
    <citation type="journal article" date="2019" name="Int. J. Syst. Evol. Microbiol.">
        <title>The Global Catalogue of Microorganisms (GCM) 10K type strain sequencing project: providing services to taxonomists for standard genome sequencing and annotation.</title>
        <authorList>
            <consortium name="The Broad Institute Genomics Platform"/>
            <consortium name="The Broad Institute Genome Sequencing Center for Infectious Disease"/>
            <person name="Wu L."/>
            <person name="Ma J."/>
        </authorList>
    </citation>
    <scope>NUCLEOTIDE SEQUENCE [LARGE SCALE GENOMIC DNA]</scope>
    <source>
        <strain evidence="4">CCUG 42722</strain>
    </source>
</reference>
<gene>
    <name evidence="3" type="ORF">ACFO6V_04420</name>
</gene>
<evidence type="ECO:0000259" key="2">
    <source>
        <dbReference type="Pfam" id="PF01243"/>
    </source>
</evidence>
<feature type="domain" description="Pyridoxamine 5'-phosphate oxidase N-terminal" evidence="2">
    <location>
        <begin position="6"/>
        <end position="122"/>
    </location>
</feature>
<comment type="caution">
    <text evidence="3">The sequence shown here is derived from an EMBL/GenBank/DDBJ whole genome shotgun (WGS) entry which is preliminary data.</text>
</comment>
<dbReference type="Proteomes" id="UP001596011">
    <property type="component" value="Unassembled WGS sequence"/>
</dbReference>
<keyword evidence="4" id="KW-1185">Reference proteome</keyword>
<sequence>MKQMTDQEWREFVLAGTRTGKLSTVRADGSPHVVPVWFLLDGADVVFNTDHGSVKAKNMARDGRFSLCVDSDQPPYAFVTLSGRASLIQDVPDVRDWAGRLGARYVGPDQAEHYADRNGGELLVRGRIDKVIAFGGITD</sequence>
<dbReference type="GO" id="GO:0016491">
    <property type="term" value="F:oxidoreductase activity"/>
    <property type="evidence" value="ECO:0007669"/>
    <property type="project" value="UniProtKB-KW"/>
</dbReference>
<dbReference type="RefSeq" id="WP_377132639.1">
    <property type="nucleotide sequence ID" value="NZ_JBHSFI010000002.1"/>
</dbReference>
<dbReference type="InterPro" id="IPR011576">
    <property type="entry name" value="Pyridox_Oxase_N"/>
</dbReference>
<evidence type="ECO:0000313" key="4">
    <source>
        <dbReference type="Proteomes" id="UP001596011"/>
    </source>
</evidence>
<dbReference type="PANTHER" id="PTHR35176:SF1">
    <property type="entry name" value="F420H(2)-DEPENDENT BILIVERDIN REDUCTASE"/>
    <property type="match status" value="1"/>
</dbReference>
<dbReference type="SUPFAM" id="SSF50475">
    <property type="entry name" value="FMN-binding split barrel"/>
    <property type="match status" value="1"/>
</dbReference>
<dbReference type="InterPro" id="IPR012349">
    <property type="entry name" value="Split_barrel_FMN-bd"/>
</dbReference>
<dbReference type="InterPro" id="IPR019920">
    <property type="entry name" value="F420-binding_dom_put"/>
</dbReference>
<dbReference type="EMBL" id="JBHSFI010000002">
    <property type="protein sequence ID" value="MFC4627467.1"/>
    <property type="molecule type" value="Genomic_DNA"/>
</dbReference>
<dbReference type="EC" id="1.-.-.-" evidence="3"/>
<evidence type="ECO:0000313" key="3">
    <source>
        <dbReference type="EMBL" id="MFC4627467.1"/>
    </source>
</evidence>
<accession>A0ABV9HAS6</accession>
<evidence type="ECO:0000256" key="1">
    <source>
        <dbReference type="ARBA" id="ARBA00023002"/>
    </source>
</evidence>
<organism evidence="3 4">
    <name type="scientific">Promicromonospora alba</name>
    <dbReference type="NCBI Taxonomy" id="1616110"/>
    <lineage>
        <taxon>Bacteria</taxon>
        <taxon>Bacillati</taxon>
        <taxon>Actinomycetota</taxon>
        <taxon>Actinomycetes</taxon>
        <taxon>Micrococcales</taxon>
        <taxon>Promicromonosporaceae</taxon>
        <taxon>Promicromonospora</taxon>
    </lineage>
</organism>
<dbReference type="Gene3D" id="2.30.110.10">
    <property type="entry name" value="Electron Transport, Fmn-binding Protein, Chain A"/>
    <property type="match status" value="1"/>
</dbReference>
<protein>
    <submittedName>
        <fullName evidence="3">PPOX class F420-dependent oxidoreductase</fullName>
        <ecNumber evidence="3">1.-.-.-</ecNumber>
    </submittedName>
</protein>
<dbReference type="InterPro" id="IPR052019">
    <property type="entry name" value="F420H2_bilvrd_red/Heme_oxyg"/>
</dbReference>
<dbReference type="NCBIfam" id="TIGR03618">
    <property type="entry name" value="Rv1155_F420"/>
    <property type="match status" value="1"/>
</dbReference>
<proteinExistence type="predicted"/>